<sequence length="146" mass="16970">MDYNLSVGKGLMLIGPVGTMKTTMAVAVLRDLIEREPNQGYFIPMVSLLDQLNEERDSRSHILEDRIRHTRLLVLDDLGAEYDHAWVAAKIDSIVTERYNRMKSTIVTSNLRRDEIRDRYQMRIFDRLKSTNKLITFAGKSLRRTV</sequence>
<dbReference type="SUPFAM" id="SSF52540">
    <property type="entry name" value="P-loop containing nucleoside triphosphate hydrolases"/>
    <property type="match status" value="1"/>
</dbReference>
<dbReference type="InterPro" id="IPR027417">
    <property type="entry name" value="P-loop_NTPase"/>
</dbReference>
<keyword evidence="2" id="KW-0067">ATP-binding</keyword>
<proteinExistence type="predicted"/>
<organism evidence="2 3">
    <name type="scientific">Megasphaera elsdenii</name>
    <dbReference type="NCBI Taxonomy" id="907"/>
    <lineage>
        <taxon>Bacteria</taxon>
        <taxon>Bacillati</taxon>
        <taxon>Bacillota</taxon>
        <taxon>Negativicutes</taxon>
        <taxon>Veillonellales</taxon>
        <taxon>Veillonellaceae</taxon>
        <taxon>Megasphaera</taxon>
    </lineage>
</organism>
<dbReference type="Gene3D" id="3.40.50.300">
    <property type="entry name" value="P-loop containing nucleotide triphosphate hydrolases"/>
    <property type="match status" value="1"/>
</dbReference>
<dbReference type="InterPro" id="IPR003593">
    <property type="entry name" value="AAA+_ATPase"/>
</dbReference>
<dbReference type="Proteomes" id="UP000536773">
    <property type="component" value="Unassembled WGS sequence"/>
</dbReference>
<reference evidence="2 3" key="1">
    <citation type="submission" date="2020-04" db="EMBL/GenBank/DDBJ databases">
        <authorList>
            <person name="Hitch T.C.A."/>
            <person name="Wylensek D."/>
            <person name="Clavel T."/>
        </authorList>
    </citation>
    <scope>NUCLEOTIDE SEQUENCE [LARGE SCALE GENOMIC DNA]</scope>
    <source>
        <strain evidence="2 3">WCA-386-APC-2A</strain>
    </source>
</reference>
<dbReference type="InterPro" id="IPR002611">
    <property type="entry name" value="IstB_ATP-bd"/>
</dbReference>
<gene>
    <name evidence="2" type="ORF">HG933_11335</name>
</gene>
<feature type="domain" description="AAA+ ATPase" evidence="1">
    <location>
        <begin position="7"/>
        <end position="130"/>
    </location>
</feature>
<evidence type="ECO:0000259" key="1">
    <source>
        <dbReference type="SMART" id="SM00382"/>
    </source>
</evidence>
<dbReference type="PANTHER" id="PTHR30050">
    <property type="entry name" value="CHROMOSOMAL REPLICATION INITIATOR PROTEIN DNAA"/>
    <property type="match status" value="1"/>
</dbReference>
<comment type="caution">
    <text evidence="2">The sequence shown here is derived from an EMBL/GenBank/DDBJ whole genome shotgun (WGS) entry which is preliminary data.</text>
</comment>
<dbReference type="AlphaFoldDB" id="A0A848EXA8"/>
<accession>A0A848EXA8</accession>
<dbReference type="EMBL" id="JABBJH010000026">
    <property type="protein sequence ID" value="NMK39945.1"/>
    <property type="molecule type" value="Genomic_DNA"/>
</dbReference>
<protein>
    <submittedName>
        <fullName evidence="2">ATP-binding protein</fullName>
    </submittedName>
</protein>
<keyword evidence="2" id="KW-0547">Nucleotide-binding</keyword>
<dbReference type="Pfam" id="PF01695">
    <property type="entry name" value="IstB_IS21"/>
    <property type="match status" value="1"/>
</dbReference>
<dbReference type="GO" id="GO:0006260">
    <property type="term" value="P:DNA replication"/>
    <property type="evidence" value="ECO:0007669"/>
    <property type="project" value="TreeGrafter"/>
</dbReference>
<name>A0A848EXA8_MEGEL</name>
<evidence type="ECO:0000313" key="2">
    <source>
        <dbReference type="EMBL" id="NMK39945.1"/>
    </source>
</evidence>
<dbReference type="GO" id="GO:0005524">
    <property type="term" value="F:ATP binding"/>
    <property type="evidence" value="ECO:0007669"/>
    <property type="project" value="UniProtKB-KW"/>
</dbReference>
<evidence type="ECO:0000313" key="3">
    <source>
        <dbReference type="Proteomes" id="UP000536773"/>
    </source>
</evidence>
<dbReference type="PANTHER" id="PTHR30050:SF4">
    <property type="entry name" value="ATP-BINDING PROTEIN RV3427C IN INSERTION SEQUENCE-RELATED"/>
    <property type="match status" value="1"/>
</dbReference>
<dbReference type="SMART" id="SM00382">
    <property type="entry name" value="AAA"/>
    <property type="match status" value="1"/>
</dbReference>